<sequence length="189" mass="22007">MNMIEEYMSIHCSEEIETKWVVLTDGNPINIQFNSDSHSLRVPAQMIYGELAYEPKDSVRMLMRFTFKTTDPLIEELLLIGSSEPIEVIGQLLHRNCEWNGEGIIKHFHANNKEGHYFAEMYITVFTTNRISNIPDEAWYSSFFKKPSTWDKSHGIIYVMHYMLEKGLLKILESFSSLKECDHEGTIFS</sequence>
<evidence type="ECO:0000313" key="1">
    <source>
        <dbReference type="EMBL" id="MBO3794325.1"/>
    </source>
</evidence>
<dbReference type="AlphaFoldDB" id="A0A8I2B8Z5"/>
<reference evidence="1" key="1">
    <citation type="submission" date="2021-03" db="EMBL/GenBank/DDBJ databases">
        <title>Isolation of Bacillus subtilis from fermented food sample.</title>
        <authorList>
            <person name="Lakshmanan V."/>
            <person name="Athira K."/>
            <person name="Rajagopal K."/>
        </authorList>
    </citation>
    <scope>NUCLEOTIDE SEQUENCE</scope>
    <source>
        <strain evidence="1">S1</strain>
    </source>
</reference>
<organism evidence="1 2">
    <name type="scientific">Bacillus subtilis</name>
    <dbReference type="NCBI Taxonomy" id="1423"/>
    <lineage>
        <taxon>Bacteria</taxon>
        <taxon>Bacillati</taxon>
        <taxon>Bacillota</taxon>
        <taxon>Bacilli</taxon>
        <taxon>Bacillales</taxon>
        <taxon>Bacillaceae</taxon>
        <taxon>Bacillus</taxon>
    </lineage>
</organism>
<dbReference type="EMBL" id="JAGFPW010000005">
    <property type="protein sequence ID" value="MBO3794325.1"/>
    <property type="molecule type" value="Genomic_DNA"/>
</dbReference>
<dbReference type="Proteomes" id="UP000665181">
    <property type="component" value="Unassembled WGS sequence"/>
</dbReference>
<proteinExistence type="predicted"/>
<name>A0A8I2B8Z5_BACIU</name>
<accession>A0A8I2B8Z5</accession>
<gene>
    <name evidence="1" type="ORF">J5227_08380</name>
</gene>
<dbReference type="RefSeq" id="WP_208556267.1">
    <property type="nucleotide sequence ID" value="NZ_JAGFPW010000005.1"/>
</dbReference>
<comment type="caution">
    <text evidence="1">The sequence shown here is derived from an EMBL/GenBank/DDBJ whole genome shotgun (WGS) entry which is preliminary data.</text>
</comment>
<evidence type="ECO:0000313" key="2">
    <source>
        <dbReference type="Proteomes" id="UP000665181"/>
    </source>
</evidence>
<protein>
    <submittedName>
        <fullName evidence="1">Uncharacterized protein</fullName>
    </submittedName>
</protein>